<feature type="coiled-coil region" evidence="1">
    <location>
        <begin position="660"/>
        <end position="694"/>
    </location>
</feature>
<feature type="region of interest" description="Disordered" evidence="2">
    <location>
        <begin position="1"/>
        <end position="59"/>
    </location>
</feature>
<feature type="compositionally biased region" description="Polar residues" evidence="2">
    <location>
        <begin position="252"/>
        <end position="271"/>
    </location>
</feature>
<dbReference type="InParanoid" id="A0A078BCC4"/>
<evidence type="ECO:0000313" key="3">
    <source>
        <dbReference type="EMBL" id="CDW91253.1"/>
    </source>
</evidence>
<evidence type="ECO:0000256" key="2">
    <source>
        <dbReference type="SAM" id="MobiDB-lite"/>
    </source>
</evidence>
<evidence type="ECO:0000256" key="1">
    <source>
        <dbReference type="SAM" id="Coils"/>
    </source>
</evidence>
<keyword evidence="4" id="KW-1185">Reference proteome</keyword>
<dbReference type="OrthoDB" id="10671556at2759"/>
<dbReference type="EMBL" id="CCKQ01019236">
    <property type="protein sequence ID" value="CDW91253.1"/>
    <property type="molecule type" value="Genomic_DNA"/>
</dbReference>
<feature type="compositionally biased region" description="Low complexity" evidence="2">
    <location>
        <begin position="13"/>
        <end position="25"/>
    </location>
</feature>
<feature type="region of interest" description="Disordered" evidence="2">
    <location>
        <begin position="870"/>
        <end position="910"/>
    </location>
</feature>
<organism evidence="3 4">
    <name type="scientific">Stylonychia lemnae</name>
    <name type="common">Ciliate</name>
    <dbReference type="NCBI Taxonomy" id="5949"/>
    <lineage>
        <taxon>Eukaryota</taxon>
        <taxon>Sar</taxon>
        <taxon>Alveolata</taxon>
        <taxon>Ciliophora</taxon>
        <taxon>Intramacronucleata</taxon>
        <taxon>Spirotrichea</taxon>
        <taxon>Stichotrichia</taxon>
        <taxon>Sporadotrichida</taxon>
        <taxon>Oxytrichidae</taxon>
        <taxon>Stylonychinae</taxon>
        <taxon>Stylonychia</taxon>
    </lineage>
</organism>
<dbReference type="Proteomes" id="UP000039865">
    <property type="component" value="Unassembled WGS sequence"/>
</dbReference>
<feature type="compositionally biased region" description="Polar residues" evidence="2">
    <location>
        <begin position="82"/>
        <end position="91"/>
    </location>
</feature>
<evidence type="ECO:0000313" key="4">
    <source>
        <dbReference type="Proteomes" id="UP000039865"/>
    </source>
</evidence>
<accession>A0A078BCC4</accession>
<feature type="region of interest" description="Disordered" evidence="2">
    <location>
        <begin position="560"/>
        <end position="580"/>
    </location>
</feature>
<proteinExistence type="predicted"/>
<feature type="compositionally biased region" description="Polar residues" evidence="2">
    <location>
        <begin position="104"/>
        <end position="151"/>
    </location>
</feature>
<dbReference type="AlphaFoldDB" id="A0A078BCC4"/>
<feature type="coiled-coil region" evidence="1">
    <location>
        <begin position="594"/>
        <end position="621"/>
    </location>
</feature>
<feature type="compositionally biased region" description="Polar residues" evidence="2">
    <location>
        <begin position="569"/>
        <end position="580"/>
    </location>
</feature>
<gene>
    <name evidence="3" type="primary">Contig11345.g12128</name>
    <name evidence="3" type="ORF">STYLEM_20406</name>
</gene>
<name>A0A078BCC4_STYLE</name>
<feature type="region of interest" description="Disordered" evidence="2">
    <location>
        <begin position="82"/>
        <end position="160"/>
    </location>
</feature>
<feature type="coiled-coil region" evidence="1">
    <location>
        <begin position="385"/>
        <end position="412"/>
    </location>
</feature>
<sequence length="910" mass="103109">MNNSNRRISLVVPQPTGGHGQTQPQNLSADGRKKNTTDKKKKNPGKIVHESASSNERIAHHKFSSSGYAGNFTINQVCLTSSSSQLHQEPPSSKKKKSSKSRISHQNQQLENGNNVTIVNQKGISKGTPSHNNHIYSQDQSSCTNMRTQTLSPPPANKEKNNVLQNIVLSKSNSKNGNSSLQRSTKRINYLKSLVKKQQQKSLSRDFTNAIMNTNIVQQKPSQFQLFKSHNSSGNQNNNICLTQNSTSYNQNMTQPHTSLSPNSRQGMIGNSSHKKKKKLTSKKKKDENVLTHSVQLFKPPINKTAQNLLMQTSLNLKAGGLSAMLNDSKESSYVRANTSHHNQGINHSLMTICNQPTMQTINLNQNVSITRQPGQSQKRKQQRSNTQERVLRIAEQQLKQLNNELDFTNKKHIMPQSQANHSQVQIQADQTKLKQLIHNSNAAQCQIEYMNKENNKNVQMGHSKTSQIIGPSCVRNDSLFQLDRTFTDIIESIQQQASSGDSTQIQQRKQQANLTLIKSQLELIKNSYESIIKKLSDSQLAANIQALSARQNPQRLLSDRQNEDENTTHATTSQNDCFSASSSFRTQQSQACIALMQQKITDLENQNKTLNQQVLQKNDTIQHQEQIISLLKQEVKKDDASTQANFEMAVQTPKITERKTELLIENEQLKIMNDRIQKKLNRMQTKLDYHKNKENKFLYFLYSLQNSGIPVNEIYEKEGIKDIPTSRFADIVGDEQVNQSSMMFSFYSDDSYDPIDVGPDPAQIRKKPKTVPALNLNNLPDYESSSDEEDNQDSQQKQTIDYASAQINRNMTTQDYEQSMKYIENFYNKCGGTQGIPMKNLESDDEDHREDYVMCQINNGSSILLFEKEESQSNVPPSHLNPGSLMDDDFCYSVDKQSKRRSSKDMRSI</sequence>
<feature type="compositionally biased region" description="Basic residues" evidence="2">
    <location>
        <begin position="273"/>
        <end position="284"/>
    </location>
</feature>
<feature type="region of interest" description="Disordered" evidence="2">
    <location>
        <begin position="756"/>
        <end position="798"/>
    </location>
</feature>
<reference evidence="3 4" key="1">
    <citation type="submission" date="2014-06" db="EMBL/GenBank/DDBJ databases">
        <authorList>
            <person name="Swart Estienne"/>
        </authorList>
    </citation>
    <scope>NUCLEOTIDE SEQUENCE [LARGE SCALE GENOMIC DNA]</scope>
    <source>
        <strain evidence="3 4">130c</strain>
    </source>
</reference>
<feature type="region of interest" description="Disordered" evidence="2">
    <location>
        <begin position="252"/>
        <end position="288"/>
    </location>
</feature>
<keyword evidence="1" id="KW-0175">Coiled coil</keyword>
<feature type="compositionally biased region" description="Basic residues" evidence="2">
    <location>
        <begin position="93"/>
        <end position="103"/>
    </location>
</feature>
<protein>
    <submittedName>
        <fullName evidence="3">Uncharacterized protein</fullName>
    </submittedName>
</protein>